<feature type="domain" description="CxC2-like cysteine cluster KDZ transposase-associated" evidence="1">
    <location>
        <begin position="86"/>
        <end position="188"/>
    </location>
</feature>
<reference evidence="2" key="1">
    <citation type="journal article" date="2021" name="New Phytol.">
        <title>Evolutionary innovations through gain and loss of genes in the ectomycorrhizal Boletales.</title>
        <authorList>
            <person name="Wu G."/>
            <person name="Miyauchi S."/>
            <person name="Morin E."/>
            <person name="Kuo A."/>
            <person name="Drula E."/>
            <person name="Varga T."/>
            <person name="Kohler A."/>
            <person name="Feng B."/>
            <person name="Cao Y."/>
            <person name="Lipzen A."/>
            <person name="Daum C."/>
            <person name="Hundley H."/>
            <person name="Pangilinan J."/>
            <person name="Johnson J."/>
            <person name="Barry K."/>
            <person name="LaButti K."/>
            <person name="Ng V."/>
            <person name="Ahrendt S."/>
            <person name="Min B."/>
            <person name="Choi I.G."/>
            <person name="Park H."/>
            <person name="Plett J.M."/>
            <person name="Magnuson J."/>
            <person name="Spatafora J.W."/>
            <person name="Nagy L.G."/>
            <person name="Henrissat B."/>
            <person name="Grigoriev I.V."/>
            <person name="Yang Z.L."/>
            <person name="Xu J."/>
            <person name="Martin F.M."/>
        </authorList>
    </citation>
    <scope>NUCLEOTIDE SEQUENCE</scope>
    <source>
        <strain evidence="2">KKN 215</strain>
    </source>
</reference>
<feature type="non-terminal residue" evidence="2">
    <location>
        <position position="1"/>
    </location>
</feature>
<gene>
    <name evidence="2" type="ORF">BXZ70DRAFT_901686</name>
</gene>
<comment type="caution">
    <text evidence="2">The sequence shown here is derived from an EMBL/GenBank/DDBJ whole genome shotgun (WGS) entry which is preliminary data.</text>
</comment>
<dbReference type="Proteomes" id="UP000813824">
    <property type="component" value="Unassembled WGS sequence"/>
</dbReference>
<dbReference type="OrthoDB" id="3004525at2759"/>
<protein>
    <recommendedName>
        <fullName evidence="1">CxC2-like cysteine cluster KDZ transposase-associated domain-containing protein</fullName>
    </recommendedName>
</protein>
<dbReference type="AlphaFoldDB" id="A0A8K0UE03"/>
<dbReference type="Pfam" id="PF18803">
    <property type="entry name" value="CxC2"/>
    <property type="match status" value="1"/>
</dbReference>
<dbReference type="InterPro" id="IPR041457">
    <property type="entry name" value="CxC2_KDZ-assoc"/>
</dbReference>
<keyword evidence="3" id="KW-1185">Reference proteome</keyword>
<organism evidence="2 3">
    <name type="scientific">Cristinia sonorae</name>
    <dbReference type="NCBI Taxonomy" id="1940300"/>
    <lineage>
        <taxon>Eukaryota</taxon>
        <taxon>Fungi</taxon>
        <taxon>Dikarya</taxon>
        <taxon>Basidiomycota</taxon>
        <taxon>Agaricomycotina</taxon>
        <taxon>Agaricomycetes</taxon>
        <taxon>Agaricomycetidae</taxon>
        <taxon>Agaricales</taxon>
        <taxon>Pleurotineae</taxon>
        <taxon>Stephanosporaceae</taxon>
        <taxon>Cristinia</taxon>
    </lineage>
</organism>
<name>A0A8K0UE03_9AGAR</name>
<proteinExistence type="predicted"/>
<evidence type="ECO:0000259" key="1">
    <source>
        <dbReference type="Pfam" id="PF18803"/>
    </source>
</evidence>
<accession>A0A8K0UE03</accession>
<evidence type="ECO:0000313" key="2">
    <source>
        <dbReference type="EMBL" id="KAH8079451.1"/>
    </source>
</evidence>
<sequence length="257" mass="29632">DFMQDWLPKQNEYLQAILESEAPWGDESPVCSQCTQPAQFRCKDCLPSQIFCAACCCKSHRFQPFHRMDEWQGEYFHPCSKWQLRVGLYISFGHGGDSCEQSQDSFKNPILTVVHTNGLHFIQARFCVCRCEPLDRQCIAAGLYPASQRRVRTVFTQQVLDDCILDRVECKTTTHNYFAKLRRLTSDTFPHLVADRYRELLRCVRQWIWIRARMKSGTAHDSPDGKDIKPGGLVTYCAACPQPGVNLPEGWELDRES</sequence>
<evidence type="ECO:0000313" key="3">
    <source>
        <dbReference type="Proteomes" id="UP000813824"/>
    </source>
</evidence>
<dbReference type="EMBL" id="JAEVFJ010000056">
    <property type="protein sequence ID" value="KAH8079451.1"/>
    <property type="molecule type" value="Genomic_DNA"/>
</dbReference>